<protein>
    <recommendedName>
        <fullName evidence="3">DUF4369 domain-containing protein</fullName>
    </recommendedName>
</protein>
<dbReference type="Proteomes" id="UP001560573">
    <property type="component" value="Unassembled WGS sequence"/>
</dbReference>
<reference evidence="1 2" key="1">
    <citation type="submission" date="2023-07" db="EMBL/GenBank/DDBJ databases">
        <authorList>
            <person name="Lian W.-H."/>
        </authorList>
    </citation>
    <scope>NUCLEOTIDE SEQUENCE [LARGE SCALE GENOMIC DNA]</scope>
    <source>
        <strain evidence="1 2">SYSU DXS3180</strain>
    </source>
</reference>
<accession>A0ABV3ZAV4</accession>
<name>A0ABV3ZAV4_9BACT</name>
<organism evidence="1 2">
    <name type="scientific">Danxiaibacter flavus</name>
    <dbReference type="NCBI Taxonomy" id="3049108"/>
    <lineage>
        <taxon>Bacteria</taxon>
        <taxon>Pseudomonadati</taxon>
        <taxon>Bacteroidota</taxon>
        <taxon>Chitinophagia</taxon>
        <taxon>Chitinophagales</taxon>
        <taxon>Chitinophagaceae</taxon>
        <taxon>Danxiaibacter</taxon>
    </lineage>
</organism>
<dbReference type="RefSeq" id="WP_369328365.1">
    <property type="nucleotide sequence ID" value="NZ_JAULBC010000001.1"/>
</dbReference>
<sequence>MQKILFAILCFCCTGKVFGQCEIQNRLRPDGTMYYHAPLTLLYQTSDIELQGNLVTDKESYFLRLIPIQQSQPIRTKDAVKKDLLVKLQNDSVYALKYYDSWYGRKDSTFNLLYLFSKEQLNSFLNNNIQSFNIVIGKTARVLIFKLHPDIIKQQFACFKSSATKL</sequence>
<evidence type="ECO:0000313" key="1">
    <source>
        <dbReference type="EMBL" id="MEX6686968.1"/>
    </source>
</evidence>
<dbReference type="EMBL" id="JAULBC010000001">
    <property type="protein sequence ID" value="MEX6686968.1"/>
    <property type="molecule type" value="Genomic_DNA"/>
</dbReference>
<keyword evidence="2" id="KW-1185">Reference proteome</keyword>
<evidence type="ECO:0008006" key="3">
    <source>
        <dbReference type="Google" id="ProtNLM"/>
    </source>
</evidence>
<comment type="caution">
    <text evidence="1">The sequence shown here is derived from an EMBL/GenBank/DDBJ whole genome shotgun (WGS) entry which is preliminary data.</text>
</comment>
<proteinExistence type="predicted"/>
<evidence type="ECO:0000313" key="2">
    <source>
        <dbReference type="Proteomes" id="UP001560573"/>
    </source>
</evidence>
<gene>
    <name evidence="1" type="ORF">QTN47_05660</name>
</gene>